<accession>I3SLX6</accession>
<name>I3SLX6_LOTJA</name>
<protein>
    <submittedName>
        <fullName evidence="1">Uncharacterized protein</fullName>
    </submittedName>
</protein>
<proteinExistence type="evidence at transcript level"/>
<evidence type="ECO:0000313" key="1">
    <source>
        <dbReference type="EMBL" id="AFK41268.1"/>
    </source>
</evidence>
<organism evidence="1">
    <name type="scientific">Lotus japonicus</name>
    <name type="common">Lotus corniculatus var. japonicus</name>
    <dbReference type="NCBI Taxonomy" id="34305"/>
    <lineage>
        <taxon>Eukaryota</taxon>
        <taxon>Viridiplantae</taxon>
        <taxon>Streptophyta</taxon>
        <taxon>Embryophyta</taxon>
        <taxon>Tracheophyta</taxon>
        <taxon>Spermatophyta</taxon>
        <taxon>Magnoliopsida</taxon>
        <taxon>eudicotyledons</taxon>
        <taxon>Gunneridae</taxon>
        <taxon>Pentapetalae</taxon>
        <taxon>rosids</taxon>
        <taxon>fabids</taxon>
        <taxon>Fabales</taxon>
        <taxon>Fabaceae</taxon>
        <taxon>Papilionoideae</taxon>
        <taxon>50 kb inversion clade</taxon>
        <taxon>NPAAA clade</taxon>
        <taxon>Hologalegina</taxon>
        <taxon>robinioid clade</taxon>
        <taxon>Loteae</taxon>
        <taxon>Lotus</taxon>
    </lineage>
</organism>
<dbReference type="EMBL" id="BT141474">
    <property type="protein sequence ID" value="AFK41268.1"/>
    <property type="molecule type" value="mRNA"/>
</dbReference>
<reference evidence="1" key="1">
    <citation type="submission" date="2012-05" db="EMBL/GenBank/DDBJ databases">
        <authorList>
            <person name="Krishnakumar V."/>
            <person name="Cheung F."/>
            <person name="Xiao Y."/>
            <person name="Chan A."/>
            <person name="Moskal W.A."/>
            <person name="Town C.D."/>
        </authorList>
    </citation>
    <scope>NUCLEOTIDE SEQUENCE</scope>
</reference>
<dbReference type="AlphaFoldDB" id="I3SLX6"/>
<sequence>MMMLNLVVFQRLETLVTELFEAEGSARATVFVCLLTTDQKMELFLLSFKMGTDCSPIPLLCLCKLSSHHHFLPMQF</sequence>